<dbReference type="AlphaFoldDB" id="A0A811T207"/>
<reference evidence="1" key="1">
    <citation type="submission" date="2020-10" db="EMBL/GenBank/DDBJ databases">
        <authorList>
            <person name="Hahn C.J."/>
            <person name="Laso-Perez R."/>
            <person name="Vulcano F."/>
            <person name="Vaziourakis K.-M."/>
            <person name="Stokke R."/>
            <person name="Steen I.H."/>
            <person name="Teske A."/>
            <person name="Boetius A."/>
            <person name="Liebeke M."/>
            <person name="Amann R."/>
            <person name="Knittel K."/>
        </authorList>
    </citation>
    <scope>NUCLEOTIDE SEQUENCE</scope>
    <source>
        <strain evidence="1">Gfbio:e3339647-f889-4370-9287-4fb5cb688e4c:AG392O15_GoMArc1</strain>
    </source>
</reference>
<evidence type="ECO:0000313" key="1">
    <source>
        <dbReference type="EMBL" id="CAD6491114.1"/>
    </source>
</evidence>
<dbReference type="EMBL" id="CAJHIO010000002">
    <property type="protein sequence ID" value="CAD6491114.1"/>
    <property type="molecule type" value="Genomic_DNA"/>
</dbReference>
<dbReference type="SUPFAM" id="SSF53649">
    <property type="entry name" value="Alkaline phosphatase-like"/>
    <property type="match status" value="1"/>
</dbReference>
<gene>
    <name evidence="1" type="ORF">CHKLHMKO_00065</name>
</gene>
<evidence type="ECO:0000313" key="2">
    <source>
        <dbReference type="Proteomes" id="UP000610373"/>
    </source>
</evidence>
<comment type="caution">
    <text evidence="1">The sequence shown here is derived from an EMBL/GenBank/DDBJ whole genome shotgun (WGS) entry which is preliminary data.</text>
</comment>
<dbReference type="InterPro" id="IPR002591">
    <property type="entry name" value="Phosphodiest/P_Trfase"/>
</dbReference>
<sequence>MIGLDGATWDVIKPLVEEDKLPAFKKLMEEGVWGDLESTIPPITVPAWFSLATGMNPGKLGVFDFLSRKDNTHKLHPATSNDFRRKAIWDYVSASDGGERVGVVNYPLLFPPYEINGFMISGVGSSETEDITFPKSLKKIIEKIIQEKIYDKNHCQVRCR</sequence>
<protein>
    <submittedName>
        <fullName evidence="1">Type I phosphodiesterase / nucleotide pyrophosphatase</fullName>
    </submittedName>
</protein>
<proteinExistence type="predicted"/>
<organism evidence="1 2">
    <name type="scientific">Candidatus Argoarchaeum ethanivorans</name>
    <dbReference type="NCBI Taxonomy" id="2608793"/>
    <lineage>
        <taxon>Archaea</taxon>
        <taxon>Methanobacteriati</taxon>
        <taxon>Methanobacteriota</taxon>
        <taxon>Stenosarchaea group</taxon>
        <taxon>Methanomicrobia</taxon>
        <taxon>Methanosarcinales</taxon>
        <taxon>Methanosarcinales incertae sedis</taxon>
        <taxon>GOM Arc I cluster</taxon>
        <taxon>Candidatus Argoarchaeum</taxon>
    </lineage>
</organism>
<dbReference type="Pfam" id="PF01663">
    <property type="entry name" value="Phosphodiest"/>
    <property type="match status" value="1"/>
</dbReference>
<dbReference type="Proteomes" id="UP000610373">
    <property type="component" value="Unassembled WGS sequence"/>
</dbReference>
<dbReference type="InterPro" id="IPR017850">
    <property type="entry name" value="Alkaline_phosphatase_core_sf"/>
</dbReference>
<name>A0A811T207_9EURY</name>
<accession>A0A811T207</accession>
<dbReference type="Gene3D" id="3.40.720.10">
    <property type="entry name" value="Alkaline Phosphatase, subunit A"/>
    <property type="match status" value="1"/>
</dbReference>